<keyword evidence="2" id="KW-1185">Reference proteome</keyword>
<comment type="caution">
    <text evidence="1">The sequence shown here is derived from an EMBL/GenBank/DDBJ whole genome shotgun (WGS) entry which is preliminary data.</text>
</comment>
<protein>
    <submittedName>
        <fullName evidence="1">Uncharacterized protein</fullName>
    </submittedName>
</protein>
<dbReference type="EMBL" id="CM044705">
    <property type="protein sequence ID" value="KAI5662504.1"/>
    <property type="molecule type" value="Genomic_DNA"/>
</dbReference>
<proteinExistence type="predicted"/>
<dbReference type="Proteomes" id="UP001060085">
    <property type="component" value="Linkage Group LG05"/>
</dbReference>
<evidence type="ECO:0000313" key="1">
    <source>
        <dbReference type="EMBL" id="KAI5662504.1"/>
    </source>
</evidence>
<sequence>MSNDNIGNIDNDMVEESHVHRIEKDTYYVPSADGPGLILTTLIRYPEWWPRSTVLTPGSRAITTSCGRRTSTAGKSRSRRTIFGPLQTGRAAGASRPQPRQQAAGRGANDWAHTVVVRLSEAAIEEDSHGCFIATTVDADAHRLNASNSGCFWLNTGQWITFKAMVNTASYNITFKEYVYRSLRRNNPAFSSSVCGVAGTHKSSRHTLLLHLGFFNSAQNLPHALAQPQQPHLPSGPTVSGPGAAETNLVPSMNDPTESLGPVDSTLALTCTVPPTSSHQEIQPTRKSTRFKKRYEILVVGTTTLFSSIRTPPFMGTYSSSSTLGLILDFFAHPCLQANVICGHGPKFLISNIE</sequence>
<organism evidence="1 2">
    <name type="scientific">Catharanthus roseus</name>
    <name type="common">Madagascar periwinkle</name>
    <name type="synonym">Vinca rosea</name>
    <dbReference type="NCBI Taxonomy" id="4058"/>
    <lineage>
        <taxon>Eukaryota</taxon>
        <taxon>Viridiplantae</taxon>
        <taxon>Streptophyta</taxon>
        <taxon>Embryophyta</taxon>
        <taxon>Tracheophyta</taxon>
        <taxon>Spermatophyta</taxon>
        <taxon>Magnoliopsida</taxon>
        <taxon>eudicotyledons</taxon>
        <taxon>Gunneridae</taxon>
        <taxon>Pentapetalae</taxon>
        <taxon>asterids</taxon>
        <taxon>lamiids</taxon>
        <taxon>Gentianales</taxon>
        <taxon>Apocynaceae</taxon>
        <taxon>Rauvolfioideae</taxon>
        <taxon>Vinceae</taxon>
        <taxon>Catharanthinae</taxon>
        <taxon>Catharanthus</taxon>
    </lineage>
</organism>
<evidence type="ECO:0000313" key="2">
    <source>
        <dbReference type="Proteomes" id="UP001060085"/>
    </source>
</evidence>
<name>A0ACC0AQS1_CATRO</name>
<gene>
    <name evidence="1" type="ORF">M9H77_21827</name>
</gene>
<accession>A0ACC0AQS1</accession>
<reference evidence="2" key="1">
    <citation type="journal article" date="2023" name="Nat. Plants">
        <title>Single-cell RNA sequencing provides a high-resolution roadmap for understanding the multicellular compartmentation of specialized metabolism.</title>
        <authorList>
            <person name="Sun S."/>
            <person name="Shen X."/>
            <person name="Li Y."/>
            <person name="Li Y."/>
            <person name="Wang S."/>
            <person name="Li R."/>
            <person name="Zhang H."/>
            <person name="Shen G."/>
            <person name="Guo B."/>
            <person name="Wei J."/>
            <person name="Xu J."/>
            <person name="St-Pierre B."/>
            <person name="Chen S."/>
            <person name="Sun C."/>
        </authorList>
    </citation>
    <scope>NUCLEOTIDE SEQUENCE [LARGE SCALE GENOMIC DNA]</scope>
</reference>